<name>A0AAV8VIZ7_9CUCU</name>
<evidence type="ECO:0000313" key="2">
    <source>
        <dbReference type="Proteomes" id="UP001159042"/>
    </source>
</evidence>
<evidence type="ECO:0000313" key="1">
    <source>
        <dbReference type="EMBL" id="KAJ8914188.1"/>
    </source>
</evidence>
<comment type="caution">
    <text evidence="1">The sequence shown here is derived from an EMBL/GenBank/DDBJ whole genome shotgun (WGS) entry which is preliminary data.</text>
</comment>
<accession>A0AAV8VIZ7</accession>
<gene>
    <name evidence="1" type="ORF">NQ315_015961</name>
</gene>
<reference evidence="1 2" key="1">
    <citation type="journal article" date="2023" name="Insect Mol. Biol.">
        <title>Genome sequencing provides insights into the evolution of gene families encoding plant cell wall-degrading enzymes in longhorned beetles.</title>
        <authorList>
            <person name="Shin N.R."/>
            <person name="Okamura Y."/>
            <person name="Kirsch R."/>
            <person name="Pauchet Y."/>
        </authorList>
    </citation>
    <scope>NUCLEOTIDE SEQUENCE [LARGE SCALE GENOMIC DNA]</scope>
    <source>
        <strain evidence="1">EAD_L_NR</strain>
    </source>
</reference>
<sequence>MVDIGAYGSQSDGGIFRHKLDEEANNIYCPSGFVDSQDQNNGSWRDEETPLQSVGRLAANHASRNIYSLRDTLAEYFTSAAGRVPWQEEATVHMNIILLEDVGVSLSFGTCSTTVASACVSMIVDSWLLCPSCASSTIIGEFSWELGSNELLELIELTTDGGRLVTIKAEVEAVGVSLDVVV</sequence>
<proteinExistence type="predicted"/>
<protein>
    <submittedName>
        <fullName evidence="1">Uncharacterized protein</fullName>
    </submittedName>
</protein>
<keyword evidence="2" id="KW-1185">Reference proteome</keyword>
<dbReference type="AlphaFoldDB" id="A0AAV8VIZ7"/>
<dbReference type="Proteomes" id="UP001159042">
    <property type="component" value="Unassembled WGS sequence"/>
</dbReference>
<organism evidence="1 2">
    <name type="scientific">Exocentrus adspersus</name>
    <dbReference type="NCBI Taxonomy" id="1586481"/>
    <lineage>
        <taxon>Eukaryota</taxon>
        <taxon>Metazoa</taxon>
        <taxon>Ecdysozoa</taxon>
        <taxon>Arthropoda</taxon>
        <taxon>Hexapoda</taxon>
        <taxon>Insecta</taxon>
        <taxon>Pterygota</taxon>
        <taxon>Neoptera</taxon>
        <taxon>Endopterygota</taxon>
        <taxon>Coleoptera</taxon>
        <taxon>Polyphaga</taxon>
        <taxon>Cucujiformia</taxon>
        <taxon>Chrysomeloidea</taxon>
        <taxon>Cerambycidae</taxon>
        <taxon>Lamiinae</taxon>
        <taxon>Acanthocinini</taxon>
        <taxon>Exocentrus</taxon>
    </lineage>
</organism>
<dbReference type="EMBL" id="JANEYG010000078">
    <property type="protein sequence ID" value="KAJ8914188.1"/>
    <property type="molecule type" value="Genomic_DNA"/>
</dbReference>